<feature type="transmembrane region" description="Helical" evidence="1">
    <location>
        <begin position="94"/>
        <end position="112"/>
    </location>
</feature>
<feature type="transmembrane region" description="Helical" evidence="1">
    <location>
        <begin position="40"/>
        <end position="64"/>
    </location>
</feature>
<reference evidence="2" key="1">
    <citation type="submission" date="2020-08" db="EMBL/GenBank/DDBJ databases">
        <title>Genomic Encyclopedia of Type Strains, Phase III (KMG-III): the genomes of soil and plant-associated and newly described type strains.</title>
        <authorList>
            <person name="Whitman W."/>
        </authorList>
    </citation>
    <scope>NUCLEOTIDE SEQUENCE [LARGE SCALE GENOMIC DNA]</scope>
    <source>
        <strain evidence="2">CECT 8628</strain>
    </source>
</reference>
<feature type="transmembrane region" description="Helical" evidence="1">
    <location>
        <begin position="7"/>
        <end position="34"/>
    </location>
</feature>
<comment type="caution">
    <text evidence="2">The sequence shown here is derived from an EMBL/GenBank/DDBJ whole genome shotgun (WGS) entry which is preliminary data.</text>
</comment>
<dbReference type="PANTHER" id="PTHR42709:SF10">
    <property type="entry name" value="SNARE ASSOCIATED GOLGI PROTEIN"/>
    <property type="match status" value="1"/>
</dbReference>
<dbReference type="GO" id="GO:0005886">
    <property type="term" value="C:plasma membrane"/>
    <property type="evidence" value="ECO:0007669"/>
    <property type="project" value="TreeGrafter"/>
</dbReference>
<evidence type="ECO:0000256" key="1">
    <source>
        <dbReference type="SAM" id="Phobius"/>
    </source>
</evidence>
<dbReference type="EMBL" id="JACHWX010000009">
    <property type="protein sequence ID" value="MBB3056778.1"/>
    <property type="molecule type" value="Genomic_DNA"/>
</dbReference>
<evidence type="ECO:0000313" key="3">
    <source>
        <dbReference type="Proteomes" id="UP000539265"/>
    </source>
</evidence>
<protein>
    <submittedName>
        <fullName evidence="2">Membrane protein YqaA with SNARE-associated domain</fullName>
    </submittedName>
</protein>
<keyword evidence="1" id="KW-0472">Membrane</keyword>
<accession>A0A839SGY9</accession>
<sequence>MWWQYMLVFLGSFLFDVVPIPFPPAFTIMVFLQIEFGLDIWLVIVIGVIGSILGRYILTLYIPFLAGRIFKKSKNDDVQFLGEKMKENGWKGQMAILAYTLLPLPTTPLFLASGMARIKGIYIIPAFLVGKFTSDAITVHLGKYASENIESIMKGGFSWQSITSLVLGLFLVGAVLFIDWRSLIQRKKFRLNFRIWKRKEVINDINNTV</sequence>
<feature type="transmembrane region" description="Helical" evidence="1">
    <location>
        <begin position="157"/>
        <end position="180"/>
    </location>
</feature>
<name>A0A839SGY9_9SPHI</name>
<gene>
    <name evidence="2" type="ORF">FHS11_003204</name>
</gene>
<evidence type="ECO:0000313" key="2">
    <source>
        <dbReference type="EMBL" id="MBB3056778.1"/>
    </source>
</evidence>
<dbReference type="InterPro" id="IPR051311">
    <property type="entry name" value="DedA_domain"/>
</dbReference>
<keyword evidence="1" id="KW-1133">Transmembrane helix</keyword>
<dbReference type="AlphaFoldDB" id="A0A839SGY9"/>
<organism evidence="2 3">
    <name type="scientific">Mucilaginibacter gotjawali</name>
    <dbReference type="NCBI Taxonomy" id="1550579"/>
    <lineage>
        <taxon>Bacteria</taxon>
        <taxon>Pseudomonadati</taxon>
        <taxon>Bacteroidota</taxon>
        <taxon>Sphingobacteriia</taxon>
        <taxon>Sphingobacteriales</taxon>
        <taxon>Sphingobacteriaceae</taxon>
        <taxon>Mucilaginibacter</taxon>
    </lineage>
</organism>
<proteinExistence type="predicted"/>
<dbReference type="PANTHER" id="PTHR42709">
    <property type="entry name" value="ALKALINE PHOSPHATASE LIKE PROTEIN"/>
    <property type="match status" value="1"/>
</dbReference>
<keyword evidence="1" id="KW-0812">Transmembrane</keyword>
<dbReference type="Proteomes" id="UP000539265">
    <property type="component" value="Unassembled WGS sequence"/>
</dbReference>
<dbReference type="OrthoDB" id="794624at2"/>
<dbReference type="RefSeq" id="WP_096356020.1">
    <property type="nucleotide sequence ID" value="NZ_AP017313.1"/>
</dbReference>
<keyword evidence="3" id="KW-1185">Reference proteome</keyword>